<dbReference type="GO" id="GO:0015920">
    <property type="term" value="P:lipopolysaccharide transport"/>
    <property type="evidence" value="ECO:0007669"/>
    <property type="project" value="TreeGrafter"/>
</dbReference>
<dbReference type="OrthoDB" id="9794365at2"/>
<dbReference type="EMBL" id="CP025958">
    <property type="protein sequence ID" value="AWM36806.1"/>
    <property type="molecule type" value="Genomic_DNA"/>
</dbReference>
<organism evidence="11 12">
    <name type="scientific">Gemmata obscuriglobus</name>
    <dbReference type="NCBI Taxonomy" id="114"/>
    <lineage>
        <taxon>Bacteria</taxon>
        <taxon>Pseudomonadati</taxon>
        <taxon>Planctomycetota</taxon>
        <taxon>Planctomycetia</taxon>
        <taxon>Gemmatales</taxon>
        <taxon>Gemmataceae</taxon>
        <taxon>Gemmata</taxon>
    </lineage>
</organism>
<dbReference type="RefSeq" id="WP_010037454.1">
    <property type="nucleotide sequence ID" value="NZ_CP025958.1"/>
</dbReference>
<accession>A0A2Z3GZR3</accession>
<sequence length="261" mass="28912">MLNQVTGIWKFRNFLLALVRLDFRMRYKRSALGTGWALLIPIAMAGTYVIVFSGVLGLSPAEYATSLLVALAVWGFVRECAVSGCLALISHENYIRQSPLPFGLYSLRFVIGYAIQGLLAFGVALAALVIKDGHAEKLLMLWAVAPALLMIFVAGWAVATVCAFAQVHFHDTKHLLEIFAQILFFLTPIVYPAELLTGKGLGWVARFNPLNAYMELVRRPLIAGELPDVKVYAYAAFCTAALYLFALATTWRCQKKVVYQL</sequence>
<evidence type="ECO:0000256" key="7">
    <source>
        <dbReference type="ARBA" id="ARBA00023047"/>
    </source>
</evidence>
<dbReference type="AlphaFoldDB" id="A0A2Z3GZR3"/>
<keyword evidence="12" id="KW-1185">Reference proteome</keyword>
<comment type="similarity">
    <text evidence="2">Belongs to the ABC-2 integral membrane protein family.</text>
</comment>
<keyword evidence="4" id="KW-1003">Cell membrane</keyword>
<evidence type="ECO:0000256" key="3">
    <source>
        <dbReference type="ARBA" id="ARBA00022448"/>
    </source>
</evidence>
<feature type="transmembrane region" description="Helical" evidence="9">
    <location>
        <begin position="142"/>
        <end position="163"/>
    </location>
</feature>
<evidence type="ECO:0000256" key="8">
    <source>
        <dbReference type="ARBA" id="ARBA00023136"/>
    </source>
</evidence>
<evidence type="ECO:0000256" key="9">
    <source>
        <dbReference type="SAM" id="Phobius"/>
    </source>
</evidence>
<keyword evidence="7" id="KW-0762">Sugar transport</keyword>
<feature type="domain" description="ABC-2 type transporter transmembrane" evidence="10">
    <location>
        <begin position="16"/>
        <end position="218"/>
    </location>
</feature>
<dbReference type="GO" id="GO:0015774">
    <property type="term" value="P:polysaccharide transport"/>
    <property type="evidence" value="ECO:0007669"/>
    <property type="project" value="UniProtKB-KW"/>
</dbReference>
<evidence type="ECO:0000256" key="6">
    <source>
        <dbReference type="ARBA" id="ARBA00022989"/>
    </source>
</evidence>
<keyword evidence="5 9" id="KW-0812">Transmembrane</keyword>
<evidence type="ECO:0000256" key="2">
    <source>
        <dbReference type="ARBA" id="ARBA00007783"/>
    </source>
</evidence>
<keyword evidence="6 9" id="KW-1133">Transmembrane helix</keyword>
<proteinExistence type="inferred from homology"/>
<feature type="transmembrane region" description="Helical" evidence="9">
    <location>
        <begin position="63"/>
        <end position="89"/>
    </location>
</feature>
<dbReference type="GO" id="GO:0005886">
    <property type="term" value="C:plasma membrane"/>
    <property type="evidence" value="ECO:0007669"/>
    <property type="project" value="UniProtKB-SubCell"/>
</dbReference>
<dbReference type="Pfam" id="PF01061">
    <property type="entry name" value="ABC2_membrane"/>
    <property type="match status" value="1"/>
</dbReference>
<dbReference type="GO" id="GO:0140359">
    <property type="term" value="F:ABC-type transporter activity"/>
    <property type="evidence" value="ECO:0007669"/>
    <property type="project" value="InterPro"/>
</dbReference>
<keyword evidence="8 9" id="KW-0472">Membrane</keyword>
<comment type="subcellular location">
    <subcellularLocation>
        <location evidence="1">Cell membrane</location>
        <topology evidence="1">Multi-pass membrane protein</topology>
    </subcellularLocation>
</comment>
<evidence type="ECO:0000256" key="1">
    <source>
        <dbReference type="ARBA" id="ARBA00004651"/>
    </source>
</evidence>
<evidence type="ECO:0000313" key="12">
    <source>
        <dbReference type="Proteomes" id="UP000245802"/>
    </source>
</evidence>
<feature type="transmembrane region" description="Helical" evidence="9">
    <location>
        <begin position="30"/>
        <end position="51"/>
    </location>
</feature>
<dbReference type="PANTHER" id="PTHR30413:SF10">
    <property type="entry name" value="CAPSULE POLYSACCHARIDE EXPORT INNER-MEMBRANE PROTEIN CTRC"/>
    <property type="match status" value="1"/>
</dbReference>
<feature type="transmembrane region" description="Helical" evidence="9">
    <location>
        <begin position="231"/>
        <end position="251"/>
    </location>
</feature>
<dbReference type="InterPro" id="IPR013525">
    <property type="entry name" value="ABC2_TM"/>
</dbReference>
<feature type="transmembrane region" description="Helical" evidence="9">
    <location>
        <begin position="110"/>
        <end position="130"/>
    </location>
</feature>
<gene>
    <name evidence="11" type="ORF">C1280_07090</name>
</gene>
<dbReference type="PANTHER" id="PTHR30413">
    <property type="entry name" value="INNER MEMBRANE TRANSPORT PERMEASE"/>
    <property type="match status" value="1"/>
</dbReference>
<evidence type="ECO:0000256" key="5">
    <source>
        <dbReference type="ARBA" id="ARBA00022692"/>
    </source>
</evidence>
<evidence type="ECO:0000256" key="4">
    <source>
        <dbReference type="ARBA" id="ARBA00022475"/>
    </source>
</evidence>
<dbReference type="Proteomes" id="UP000245802">
    <property type="component" value="Chromosome"/>
</dbReference>
<protein>
    <recommendedName>
        <fullName evidence="10">ABC-2 type transporter transmembrane domain-containing protein</fullName>
    </recommendedName>
</protein>
<evidence type="ECO:0000313" key="11">
    <source>
        <dbReference type="EMBL" id="AWM36806.1"/>
    </source>
</evidence>
<keyword evidence="3" id="KW-0813">Transport</keyword>
<dbReference type="KEGG" id="gog:C1280_07090"/>
<feature type="transmembrane region" description="Helical" evidence="9">
    <location>
        <begin position="175"/>
        <end position="193"/>
    </location>
</feature>
<name>A0A2Z3GZR3_9BACT</name>
<keyword evidence="7" id="KW-0625">Polysaccharide transport</keyword>
<evidence type="ECO:0000259" key="10">
    <source>
        <dbReference type="Pfam" id="PF01061"/>
    </source>
</evidence>
<reference evidence="11 12" key="1">
    <citation type="submission" date="2018-01" db="EMBL/GenBank/DDBJ databases">
        <title>G. obscuriglobus.</title>
        <authorList>
            <person name="Franke J."/>
            <person name="Blomberg W."/>
            <person name="Selmecki A."/>
        </authorList>
    </citation>
    <scope>NUCLEOTIDE SEQUENCE [LARGE SCALE GENOMIC DNA]</scope>
    <source>
        <strain evidence="11 12">DSM 5831</strain>
    </source>
</reference>